<keyword evidence="5" id="KW-1185">Reference proteome</keyword>
<dbReference type="InterPro" id="IPR040389">
    <property type="entry name" value="SMR"/>
</dbReference>
<evidence type="ECO:0000313" key="4">
    <source>
        <dbReference type="EMBL" id="KAG1342827.1"/>
    </source>
</evidence>
<dbReference type="EMBL" id="CM017876">
    <property type="protein sequence ID" value="KAG1342827.1"/>
    <property type="molecule type" value="Genomic_DNA"/>
</dbReference>
<dbReference type="OrthoDB" id="1302889at2759"/>
<dbReference type="PANTHER" id="PTHR33142">
    <property type="entry name" value="CYCLIN-DEPENDENT PROTEIN KINASE INHIBITOR SMR13"/>
    <property type="match status" value="1"/>
</dbReference>
<evidence type="ECO:0000313" key="5">
    <source>
        <dbReference type="Proteomes" id="UP000797356"/>
    </source>
</evidence>
<comment type="caution">
    <text evidence="4">The sequence shown here is derived from an EMBL/GenBank/DDBJ whole genome shotgun (WGS) entry which is preliminary data.</text>
</comment>
<accession>A0A8K0I980</accession>
<dbReference type="Proteomes" id="UP000797356">
    <property type="component" value="Chromosome 5"/>
</dbReference>
<feature type="compositionally biased region" description="Basic and acidic residues" evidence="3">
    <location>
        <begin position="54"/>
        <end position="63"/>
    </location>
</feature>
<dbReference type="GO" id="GO:0004860">
    <property type="term" value="F:protein kinase inhibitor activity"/>
    <property type="evidence" value="ECO:0007669"/>
    <property type="project" value="UniProtKB-KW"/>
</dbReference>
<keyword evidence="1" id="KW-0649">Protein kinase inhibitor</keyword>
<protein>
    <submittedName>
        <fullName evidence="4">Cyclin-dependent protein kinase inhibitor SMR6</fullName>
    </submittedName>
</protein>
<keyword evidence="2" id="KW-0131">Cell cycle</keyword>
<dbReference type="GO" id="GO:0032875">
    <property type="term" value="P:regulation of DNA endoreduplication"/>
    <property type="evidence" value="ECO:0007669"/>
    <property type="project" value="InterPro"/>
</dbReference>
<sequence>MRFQEKHQFEAAEEGTIWTIAGIPLPAPLRPIKIKPSQNDAEKEEEADMLDMTPRQKEAKIPERLSCPPAPKKPKPSLRCNPNGVEFFSPPDLESVFIRRVEKAK</sequence>
<reference evidence="4" key="1">
    <citation type="journal article" date="2017" name="Gigascience">
        <title>The genome draft of coconut (Cocos nucifera).</title>
        <authorList>
            <person name="Xiao Y."/>
            <person name="Xu P."/>
            <person name="Fan H."/>
            <person name="Baudouin L."/>
            <person name="Xia W."/>
            <person name="Bocs S."/>
            <person name="Xu J."/>
            <person name="Li Q."/>
            <person name="Guo A."/>
            <person name="Zhou L."/>
            <person name="Li J."/>
            <person name="Wu Y."/>
            <person name="Ma Z."/>
            <person name="Armero A."/>
            <person name="Issali A.E."/>
            <person name="Liu N."/>
            <person name="Peng M."/>
            <person name="Yang Y."/>
        </authorList>
    </citation>
    <scope>NUCLEOTIDE SEQUENCE</scope>
    <source>
        <tissue evidence="4">Spear leaf of Hainan Tall coconut</tissue>
    </source>
</reference>
<feature type="region of interest" description="Disordered" evidence="3">
    <location>
        <begin position="29"/>
        <end position="85"/>
    </location>
</feature>
<reference evidence="4" key="2">
    <citation type="submission" date="2019-07" db="EMBL/GenBank/DDBJ databases">
        <authorList>
            <person name="Yang Y."/>
            <person name="Bocs S."/>
            <person name="Baudouin L."/>
        </authorList>
    </citation>
    <scope>NUCLEOTIDE SEQUENCE</scope>
    <source>
        <tissue evidence="4">Spear leaf of Hainan Tall coconut</tissue>
    </source>
</reference>
<name>A0A8K0I980_COCNU</name>
<proteinExistence type="predicted"/>
<dbReference type="PANTHER" id="PTHR33142:SF40">
    <property type="entry name" value="CYCLIN-DEPENDENT PROTEIN KINASE INHIBITOR SMR6"/>
    <property type="match status" value="1"/>
</dbReference>
<evidence type="ECO:0000256" key="3">
    <source>
        <dbReference type="SAM" id="MobiDB-lite"/>
    </source>
</evidence>
<evidence type="ECO:0000256" key="2">
    <source>
        <dbReference type="ARBA" id="ARBA00023306"/>
    </source>
</evidence>
<gene>
    <name evidence="4" type="ORF">COCNU_05G010560</name>
</gene>
<organism evidence="4 5">
    <name type="scientific">Cocos nucifera</name>
    <name type="common">Coconut palm</name>
    <dbReference type="NCBI Taxonomy" id="13894"/>
    <lineage>
        <taxon>Eukaryota</taxon>
        <taxon>Viridiplantae</taxon>
        <taxon>Streptophyta</taxon>
        <taxon>Embryophyta</taxon>
        <taxon>Tracheophyta</taxon>
        <taxon>Spermatophyta</taxon>
        <taxon>Magnoliopsida</taxon>
        <taxon>Liliopsida</taxon>
        <taxon>Arecaceae</taxon>
        <taxon>Arecoideae</taxon>
        <taxon>Cocoseae</taxon>
        <taxon>Attaleinae</taxon>
        <taxon>Cocos</taxon>
    </lineage>
</organism>
<evidence type="ECO:0000256" key="1">
    <source>
        <dbReference type="ARBA" id="ARBA00023013"/>
    </source>
</evidence>
<dbReference type="AlphaFoldDB" id="A0A8K0I980"/>